<name>A0A1N7PQB5_9RHOB</name>
<proteinExistence type="predicted"/>
<dbReference type="Gene3D" id="3.10.129.10">
    <property type="entry name" value="Hotdog Thioesterase"/>
    <property type="match status" value="2"/>
</dbReference>
<gene>
    <name evidence="2" type="ORF">SAMN05421759_11875</name>
</gene>
<sequence length="285" mass="31633">MAEHQITDWIGREETVQGRLDETMARMMTATLADTGQVPLGSRDVLPPLWHWSAFPPETPISGLGADGHPKLGGFLPPVDLPRRMWAGGTVDFVKPLHVGERLTRHSVIDDVVRKDGRAGPMVFVTVMHDICGEDGLALRERHDIVYLELPKVYAPPPPVAPPAPETILAEREIALSNTLLFRYSACTFNSHRIHLDLDYVREVEKYPHLVVHGPLQALLMAGLATELRGRPPARFRYRGVHPMFPDAPMRVLAQEGEQGSLALCTARGTEHQGMTATAEWEETT</sequence>
<dbReference type="GO" id="GO:0019171">
    <property type="term" value="F:(3R)-hydroxyacyl-[acyl-carrier-protein] dehydratase activity"/>
    <property type="evidence" value="ECO:0007669"/>
    <property type="project" value="TreeGrafter"/>
</dbReference>
<evidence type="ECO:0000313" key="2">
    <source>
        <dbReference type="EMBL" id="SIT12801.1"/>
    </source>
</evidence>
<dbReference type="Proteomes" id="UP000186684">
    <property type="component" value="Unassembled WGS sequence"/>
</dbReference>
<protein>
    <submittedName>
        <fullName evidence="2">3-methylfumaryl-CoA hydratase</fullName>
    </submittedName>
</protein>
<dbReference type="SUPFAM" id="SSF54637">
    <property type="entry name" value="Thioesterase/thiol ester dehydrase-isomerase"/>
    <property type="match status" value="2"/>
</dbReference>
<dbReference type="STRING" id="633194.SAMN05421759_11875"/>
<feature type="domain" description="FAS1-like dehydratase" evidence="1">
    <location>
        <begin position="50"/>
        <end position="138"/>
    </location>
</feature>
<evidence type="ECO:0000259" key="1">
    <source>
        <dbReference type="Pfam" id="PF13452"/>
    </source>
</evidence>
<dbReference type="AlphaFoldDB" id="A0A1N7PQB5"/>
<dbReference type="InterPro" id="IPR029069">
    <property type="entry name" value="HotDog_dom_sf"/>
</dbReference>
<reference evidence="3" key="1">
    <citation type="submission" date="2017-01" db="EMBL/GenBank/DDBJ databases">
        <authorList>
            <person name="Varghese N."/>
            <person name="Submissions S."/>
        </authorList>
    </citation>
    <scope>NUCLEOTIDE SEQUENCE [LARGE SCALE GENOMIC DNA]</scope>
    <source>
        <strain evidence="3">DSM 29430</strain>
    </source>
</reference>
<evidence type="ECO:0000313" key="3">
    <source>
        <dbReference type="Proteomes" id="UP000186684"/>
    </source>
</evidence>
<keyword evidence="3" id="KW-1185">Reference proteome</keyword>
<dbReference type="InterPro" id="IPR039569">
    <property type="entry name" value="FAS1-like_DH_region"/>
</dbReference>
<dbReference type="PANTHER" id="PTHR28152">
    <property type="entry name" value="HYDROXYACYL-THIOESTER DEHYDRATASE TYPE 2, MITOCHONDRIAL"/>
    <property type="match status" value="1"/>
</dbReference>
<dbReference type="PANTHER" id="PTHR28152:SF1">
    <property type="entry name" value="HYDROXYACYL-THIOESTER DEHYDRATASE TYPE 2, MITOCHONDRIAL"/>
    <property type="match status" value="1"/>
</dbReference>
<dbReference type="RefSeq" id="WP_076450545.1">
    <property type="nucleotide sequence ID" value="NZ_FTOQ01000018.1"/>
</dbReference>
<dbReference type="Pfam" id="PF13452">
    <property type="entry name" value="FAS1_DH_region"/>
    <property type="match status" value="1"/>
</dbReference>
<dbReference type="InterPro" id="IPR052741">
    <property type="entry name" value="Mitochondrial_HTD2"/>
</dbReference>
<dbReference type="EMBL" id="FTOQ01000018">
    <property type="protein sequence ID" value="SIT12801.1"/>
    <property type="molecule type" value="Genomic_DNA"/>
</dbReference>
<accession>A0A1N7PQB5</accession>
<organism evidence="2 3">
    <name type="scientific">Roseivivax lentus</name>
    <dbReference type="NCBI Taxonomy" id="633194"/>
    <lineage>
        <taxon>Bacteria</taxon>
        <taxon>Pseudomonadati</taxon>
        <taxon>Pseudomonadota</taxon>
        <taxon>Alphaproteobacteria</taxon>
        <taxon>Rhodobacterales</taxon>
        <taxon>Roseobacteraceae</taxon>
        <taxon>Roseivivax</taxon>
    </lineage>
</organism>